<name>A0A8X7BV98_9ARAC</name>
<proteinExistence type="predicted"/>
<dbReference type="Proteomes" id="UP000886998">
    <property type="component" value="Unassembled WGS sequence"/>
</dbReference>
<sequence length="80" mass="9282">MYDRFTVSCFTVSRRLHNGVLTPQEGCYGSYIPRHRRHQHAKMFSVSQRVVGNRGGMYELNGRVPRSPDTREIENVQDTV</sequence>
<protein>
    <submittedName>
        <fullName evidence="2">Uncharacterized protein</fullName>
    </submittedName>
</protein>
<evidence type="ECO:0000313" key="2">
    <source>
        <dbReference type="EMBL" id="GFY45195.1"/>
    </source>
</evidence>
<comment type="caution">
    <text evidence="2">The sequence shown here is derived from an EMBL/GenBank/DDBJ whole genome shotgun (WGS) entry which is preliminary data.</text>
</comment>
<reference evidence="2" key="1">
    <citation type="submission" date="2020-08" db="EMBL/GenBank/DDBJ databases">
        <title>Multicomponent nature underlies the extraordinary mechanical properties of spider dragline silk.</title>
        <authorList>
            <person name="Kono N."/>
            <person name="Nakamura H."/>
            <person name="Mori M."/>
            <person name="Yoshida Y."/>
            <person name="Ohtoshi R."/>
            <person name="Malay A.D."/>
            <person name="Moran D.A.P."/>
            <person name="Tomita M."/>
            <person name="Numata K."/>
            <person name="Arakawa K."/>
        </authorList>
    </citation>
    <scope>NUCLEOTIDE SEQUENCE</scope>
</reference>
<accession>A0A8X7BV98</accession>
<dbReference type="EMBL" id="BMAV01004685">
    <property type="protein sequence ID" value="GFY45195.1"/>
    <property type="molecule type" value="Genomic_DNA"/>
</dbReference>
<evidence type="ECO:0000256" key="1">
    <source>
        <dbReference type="SAM" id="MobiDB-lite"/>
    </source>
</evidence>
<keyword evidence="3" id="KW-1185">Reference proteome</keyword>
<gene>
    <name evidence="2" type="ORF">TNIN_122611</name>
</gene>
<evidence type="ECO:0000313" key="3">
    <source>
        <dbReference type="Proteomes" id="UP000886998"/>
    </source>
</evidence>
<dbReference type="AlphaFoldDB" id="A0A8X7BV98"/>
<organism evidence="2 3">
    <name type="scientific">Trichonephila inaurata madagascariensis</name>
    <dbReference type="NCBI Taxonomy" id="2747483"/>
    <lineage>
        <taxon>Eukaryota</taxon>
        <taxon>Metazoa</taxon>
        <taxon>Ecdysozoa</taxon>
        <taxon>Arthropoda</taxon>
        <taxon>Chelicerata</taxon>
        <taxon>Arachnida</taxon>
        <taxon>Araneae</taxon>
        <taxon>Araneomorphae</taxon>
        <taxon>Entelegynae</taxon>
        <taxon>Araneoidea</taxon>
        <taxon>Nephilidae</taxon>
        <taxon>Trichonephila</taxon>
        <taxon>Trichonephila inaurata</taxon>
    </lineage>
</organism>
<feature type="region of interest" description="Disordered" evidence="1">
    <location>
        <begin position="57"/>
        <end position="80"/>
    </location>
</feature>